<dbReference type="PATRIC" id="fig|702459.3.peg.946"/>
<dbReference type="RefSeq" id="WP_003813058.1">
    <property type="nucleotide sequence ID" value="NC_014638.1"/>
</dbReference>
<dbReference type="Proteomes" id="UP000002312">
    <property type="component" value="Chromosome"/>
</dbReference>
<dbReference type="AlphaFoldDB" id="A0A0H3ECI9"/>
<reference evidence="1 2" key="1">
    <citation type="journal article" date="2010" name="Proc. Natl. Acad. Sci. U.S.A.">
        <title>Genome analysis of Bifidobacterium bifidum PRL2010 reveals metabolic pathways for host-derived glycan foraging.</title>
        <authorList>
            <person name="Turroni F."/>
            <person name="Bottacini F."/>
            <person name="Foroni E."/>
            <person name="Mulder I."/>
            <person name="Kim J.H."/>
            <person name="Zomer A."/>
            <person name="Sanchez B."/>
            <person name="Bidossi A."/>
            <person name="Ferrarini A."/>
            <person name="Giubellini V."/>
            <person name="Delledonne M."/>
            <person name="Henrissat B."/>
            <person name="Coutinho P."/>
            <person name="Oggioni M."/>
            <person name="Fitzgerald G.F."/>
            <person name="Mills D."/>
            <person name="Margolles A."/>
            <person name="Kelly D."/>
            <person name="van Sinderen D."/>
            <person name="Ventura M."/>
        </authorList>
    </citation>
    <scope>NUCLEOTIDE SEQUENCE [LARGE SCALE GENOMIC DNA]</scope>
    <source>
        <strain evidence="1 2">PRL2010</strain>
    </source>
</reference>
<name>A0A0H3ECI9_BIFBP</name>
<dbReference type="Pfam" id="PF19586">
    <property type="entry name" value="DUF6093"/>
    <property type="match status" value="1"/>
</dbReference>
<organism evidence="1 2">
    <name type="scientific">Bifidobacterium bifidum (strain PRL2010)</name>
    <dbReference type="NCBI Taxonomy" id="702459"/>
    <lineage>
        <taxon>Bacteria</taxon>
        <taxon>Bacillati</taxon>
        <taxon>Actinomycetota</taxon>
        <taxon>Actinomycetes</taxon>
        <taxon>Bifidobacteriales</taxon>
        <taxon>Bifidobacteriaceae</taxon>
        <taxon>Bifidobacterium</taxon>
    </lineage>
</organism>
<dbReference type="EMBL" id="CP001840">
    <property type="protein sequence ID" value="ADP35994.1"/>
    <property type="molecule type" value="Genomic_DNA"/>
</dbReference>
<sequence length="144" mass="15482">MSAGFSPASLRRLRSWATGLMTDECRIVSHGRPVTDPHTGKATSPETVRYEGRCKVQTSGGLAAENTEGGIVQALGAVTPVWSLYLHLPYGTTGLSPGDVAEITAATDPNLKGRKFRLLNMQSEKTHATACRWNVKEVGNSNEQ</sequence>
<dbReference type="KEGG" id="bbp:BBPR_0917"/>
<evidence type="ECO:0000313" key="2">
    <source>
        <dbReference type="Proteomes" id="UP000002312"/>
    </source>
</evidence>
<protein>
    <submittedName>
        <fullName evidence="1">Putative phage associated protein</fullName>
    </submittedName>
</protein>
<accession>A0A0H3ECI9</accession>
<dbReference type="HOGENOM" id="CLU_149833_0_0_11"/>
<evidence type="ECO:0000313" key="1">
    <source>
        <dbReference type="EMBL" id="ADP35994.1"/>
    </source>
</evidence>
<proteinExistence type="predicted"/>
<dbReference type="InterPro" id="IPR046075">
    <property type="entry name" value="DUF6093"/>
</dbReference>
<gene>
    <name evidence="1" type="ordered locus">BBPR_0917</name>
</gene>
<dbReference type="OrthoDB" id="3233147at2"/>
<dbReference type="eggNOG" id="ENOG50348MB">
    <property type="taxonomic scope" value="Bacteria"/>
</dbReference>